<dbReference type="Gene3D" id="1.10.10.60">
    <property type="entry name" value="Homeodomain-like"/>
    <property type="match status" value="1"/>
</dbReference>
<dbReference type="RefSeq" id="WP_162355751.1">
    <property type="nucleotide sequence ID" value="NZ_CP048209.1"/>
</dbReference>
<evidence type="ECO:0000256" key="2">
    <source>
        <dbReference type="ARBA" id="ARBA00023125"/>
    </source>
</evidence>
<name>A0A6C0G4B5_9BACL</name>
<dbReference type="InterPro" id="IPR018060">
    <property type="entry name" value="HTH_AraC"/>
</dbReference>
<proteinExistence type="predicted"/>
<sequence length="266" mass="29517">MPINLRHDKIKSAYAGSIVYPPKGTYGPRMQHDLQLFLLHSGELDIHIDGEPHAVKPGQVVLLKPQHNEYFVFAKDQESWHRWITLATEALSAQELAGLDGLPFSMPIPESLNALVDLMLSMHNEFTSGDEPVRSLGYAALSLFAASGSSQAKKRRQHPCILAALGYIRQHYAADITLQALAAHVNVTPEHLVRLFRAGQHPTPIRYLWQYRVVKATELLTQSGLTVAEIAGRCGFKSAFHLSRLVKEQTGSTPTELRKSAWGAEP</sequence>
<dbReference type="SUPFAM" id="SSF51215">
    <property type="entry name" value="Regulatory protein AraC"/>
    <property type="match status" value="1"/>
</dbReference>
<dbReference type="GO" id="GO:0003700">
    <property type="term" value="F:DNA-binding transcription factor activity"/>
    <property type="evidence" value="ECO:0007669"/>
    <property type="project" value="InterPro"/>
</dbReference>
<dbReference type="InterPro" id="IPR037923">
    <property type="entry name" value="HTH-like"/>
</dbReference>
<dbReference type="Pfam" id="PF12833">
    <property type="entry name" value="HTH_18"/>
    <property type="match status" value="1"/>
</dbReference>
<evidence type="ECO:0000313" key="5">
    <source>
        <dbReference type="EMBL" id="QHT59685.1"/>
    </source>
</evidence>
<dbReference type="InterPro" id="IPR050204">
    <property type="entry name" value="AraC_XylS_family_regulators"/>
</dbReference>
<evidence type="ECO:0000313" key="6">
    <source>
        <dbReference type="Proteomes" id="UP000476064"/>
    </source>
</evidence>
<gene>
    <name evidence="5" type="ORF">GXP70_06780</name>
</gene>
<keyword evidence="2" id="KW-0238">DNA-binding</keyword>
<dbReference type="PROSITE" id="PS01124">
    <property type="entry name" value="HTH_ARAC_FAMILY_2"/>
    <property type="match status" value="1"/>
</dbReference>
<dbReference type="InterPro" id="IPR009057">
    <property type="entry name" value="Homeodomain-like_sf"/>
</dbReference>
<organism evidence="5 6">
    <name type="scientific">Paenibacillus lycopersici</name>
    <dbReference type="NCBI Taxonomy" id="2704462"/>
    <lineage>
        <taxon>Bacteria</taxon>
        <taxon>Bacillati</taxon>
        <taxon>Bacillota</taxon>
        <taxon>Bacilli</taxon>
        <taxon>Bacillales</taxon>
        <taxon>Paenibacillaceae</taxon>
        <taxon>Paenibacillus</taxon>
    </lineage>
</organism>
<dbReference type="InterPro" id="IPR003313">
    <property type="entry name" value="AraC-bd"/>
</dbReference>
<dbReference type="Gene3D" id="2.60.120.10">
    <property type="entry name" value="Jelly Rolls"/>
    <property type="match status" value="1"/>
</dbReference>
<evidence type="ECO:0000256" key="1">
    <source>
        <dbReference type="ARBA" id="ARBA00023015"/>
    </source>
</evidence>
<dbReference type="AlphaFoldDB" id="A0A6C0G4B5"/>
<protein>
    <submittedName>
        <fullName evidence="5">AraC family transcriptional regulator</fullName>
    </submittedName>
</protein>
<dbReference type="PANTHER" id="PTHR46796">
    <property type="entry name" value="HTH-TYPE TRANSCRIPTIONAL ACTIVATOR RHAS-RELATED"/>
    <property type="match status" value="1"/>
</dbReference>
<dbReference type="EMBL" id="CP048209">
    <property type="protein sequence ID" value="QHT59685.1"/>
    <property type="molecule type" value="Genomic_DNA"/>
</dbReference>
<keyword evidence="1" id="KW-0805">Transcription regulation</keyword>
<keyword evidence="3" id="KW-0804">Transcription</keyword>
<dbReference type="GO" id="GO:0043565">
    <property type="term" value="F:sequence-specific DNA binding"/>
    <property type="evidence" value="ECO:0007669"/>
    <property type="project" value="InterPro"/>
</dbReference>
<evidence type="ECO:0000256" key="3">
    <source>
        <dbReference type="ARBA" id="ARBA00023163"/>
    </source>
</evidence>
<accession>A0A6C0G4B5</accession>
<dbReference type="SMART" id="SM00342">
    <property type="entry name" value="HTH_ARAC"/>
    <property type="match status" value="1"/>
</dbReference>
<reference evidence="5 6" key="1">
    <citation type="submission" date="2020-01" db="EMBL/GenBank/DDBJ databases">
        <title>Paenibacillus sp. nov., isolated from tomato rhizosphere.</title>
        <authorList>
            <person name="Weon H.-Y."/>
            <person name="Lee S.A."/>
        </authorList>
    </citation>
    <scope>NUCLEOTIDE SEQUENCE [LARGE SCALE GENOMIC DNA]</scope>
    <source>
        <strain evidence="5 6">12200R-189</strain>
    </source>
</reference>
<dbReference type="Pfam" id="PF02311">
    <property type="entry name" value="AraC_binding"/>
    <property type="match status" value="1"/>
</dbReference>
<evidence type="ECO:0000259" key="4">
    <source>
        <dbReference type="PROSITE" id="PS01124"/>
    </source>
</evidence>
<dbReference type="KEGG" id="plyc:GXP70_06780"/>
<dbReference type="Proteomes" id="UP000476064">
    <property type="component" value="Chromosome"/>
</dbReference>
<dbReference type="SUPFAM" id="SSF46689">
    <property type="entry name" value="Homeodomain-like"/>
    <property type="match status" value="2"/>
</dbReference>
<keyword evidence="6" id="KW-1185">Reference proteome</keyword>
<feature type="domain" description="HTH araC/xylS-type" evidence="4">
    <location>
        <begin position="162"/>
        <end position="260"/>
    </location>
</feature>
<dbReference type="InterPro" id="IPR014710">
    <property type="entry name" value="RmlC-like_jellyroll"/>
</dbReference>